<dbReference type="InterPro" id="IPR016162">
    <property type="entry name" value="Ald_DH_N"/>
</dbReference>
<dbReference type="AlphaFoldDB" id="A0A919UJV2"/>
<dbReference type="Gene3D" id="3.40.309.10">
    <property type="entry name" value="Aldehyde Dehydrogenase, Chain A, domain 2"/>
    <property type="match status" value="1"/>
</dbReference>
<accession>A0A919UJV2</accession>
<dbReference type="Gene3D" id="3.40.605.10">
    <property type="entry name" value="Aldehyde Dehydrogenase, Chain A, domain 1"/>
    <property type="match status" value="1"/>
</dbReference>
<evidence type="ECO:0000256" key="1">
    <source>
        <dbReference type="ARBA" id="ARBA00023002"/>
    </source>
</evidence>
<feature type="domain" description="Aldehyde dehydrogenase" evidence="2">
    <location>
        <begin position="2"/>
        <end position="306"/>
    </location>
</feature>
<dbReference type="CDD" id="cd07129">
    <property type="entry name" value="ALDH_KGSADH"/>
    <property type="match status" value="1"/>
</dbReference>
<reference evidence="3" key="1">
    <citation type="submission" date="2021-01" db="EMBL/GenBank/DDBJ databases">
        <title>Whole genome shotgun sequence of Acrocarpospora phusangensis NBRC 108782.</title>
        <authorList>
            <person name="Komaki H."/>
            <person name="Tamura T."/>
        </authorList>
    </citation>
    <scope>NUCLEOTIDE SEQUENCE</scope>
    <source>
        <strain evidence="3">NBRC 108782</strain>
    </source>
</reference>
<sequence>MDPRTGQAVGEPIPESTEEQVAAIVEAAATAGRAWRAASAADRAAVLESVADALLASADDLWRAADTETALGEVRLRGEIGRSAGQFRLFAEVLRDGGYVDAIIDHADPGLTPPRPDIRRMNQPLPGVVGVFAASNFPFAFSVAGGDTASALAAGCAVVVKAHPGHPVLSELVATVVRRALPAPELLGLVQGADAGRYLVQHPSVAAVGFTGSIHGGQAIQRLINERPDPIPFYGELGSVNPVVVLPSALDGDVAALASGFAGSLTLGVGQFCTNPGLLFVPDDDTLIKAIADAVAATTGGPMLTPKIRDGYEEGVARLALGAVPLASGQDDALAGGVVAAGSGVTASGGATSGGVVSGGAMSGGAASGGAMSSSAAPGGALAGDISGIGDAVPQVFVTDMDNFAGRLPDLAEECFGPAALVVKYGDVSKVGDVLESLPGSLTATVHATDPAEAEQIVPVLTRLAGRVIWNGWPTGVAVCWAMHHGGPWPASTSPAHTSVGATAISRWLAPVAYQSWPEALLPLELRDANPLNVPRRVDGVR</sequence>
<gene>
    <name evidence="3" type="ORF">Aph01nite_25660</name>
</gene>
<evidence type="ECO:0000313" key="3">
    <source>
        <dbReference type="EMBL" id="GIH24256.1"/>
    </source>
</evidence>
<dbReference type="GO" id="GO:0016620">
    <property type="term" value="F:oxidoreductase activity, acting on the aldehyde or oxo group of donors, NAD or NADP as acceptor"/>
    <property type="evidence" value="ECO:0007669"/>
    <property type="project" value="InterPro"/>
</dbReference>
<dbReference type="Proteomes" id="UP000640052">
    <property type="component" value="Unassembled WGS sequence"/>
</dbReference>
<dbReference type="SUPFAM" id="SSF53720">
    <property type="entry name" value="ALDH-like"/>
    <property type="match status" value="1"/>
</dbReference>
<dbReference type="EMBL" id="BOOA01000017">
    <property type="protein sequence ID" value="GIH24256.1"/>
    <property type="molecule type" value="Genomic_DNA"/>
</dbReference>
<dbReference type="InterPro" id="IPR016163">
    <property type="entry name" value="Ald_DH_C"/>
</dbReference>
<dbReference type="InterPro" id="IPR015590">
    <property type="entry name" value="Aldehyde_DH_dom"/>
</dbReference>
<comment type="caution">
    <text evidence="3">The sequence shown here is derived from an EMBL/GenBank/DDBJ whole genome shotgun (WGS) entry which is preliminary data.</text>
</comment>
<dbReference type="InterPro" id="IPR044151">
    <property type="entry name" value="ALDH_KGSADH"/>
</dbReference>
<organism evidence="3 4">
    <name type="scientific">Acrocarpospora phusangensis</name>
    <dbReference type="NCBI Taxonomy" id="1070424"/>
    <lineage>
        <taxon>Bacteria</taxon>
        <taxon>Bacillati</taxon>
        <taxon>Actinomycetota</taxon>
        <taxon>Actinomycetes</taxon>
        <taxon>Streptosporangiales</taxon>
        <taxon>Streptosporangiaceae</taxon>
        <taxon>Acrocarpospora</taxon>
    </lineage>
</organism>
<dbReference type="RefSeq" id="WP_373872290.1">
    <property type="nucleotide sequence ID" value="NZ_BOOA01000017.1"/>
</dbReference>
<proteinExistence type="predicted"/>
<keyword evidence="1" id="KW-0560">Oxidoreductase</keyword>
<dbReference type="InterPro" id="IPR016161">
    <property type="entry name" value="Ald_DH/histidinol_DH"/>
</dbReference>
<dbReference type="PANTHER" id="PTHR43353">
    <property type="entry name" value="SUCCINATE-SEMIALDEHYDE DEHYDROGENASE, MITOCHONDRIAL"/>
    <property type="match status" value="1"/>
</dbReference>
<dbReference type="Pfam" id="PF00171">
    <property type="entry name" value="Aldedh"/>
    <property type="match status" value="1"/>
</dbReference>
<keyword evidence="4" id="KW-1185">Reference proteome</keyword>
<evidence type="ECO:0000259" key="2">
    <source>
        <dbReference type="Pfam" id="PF00171"/>
    </source>
</evidence>
<dbReference type="PANTHER" id="PTHR43353:SF3">
    <property type="entry name" value="ALDEHYDE DEHYDROGENASE-RELATED"/>
    <property type="match status" value="1"/>
</dbReference>
<protein>
    <recommendedName>
        <fullName evidence="2">Aldehyde dehydrogenase domain-containing protein</fullName>
    </recommendedName>
</protein>
<dbReference type="InterPro" id="IPR050740">
    <property type="entry name" value="Aldehyde_DH_Superfamily"/>
</dbReference>
<name>A0A919UJV2_9ACTN</name>
<evidence type="ECO:0000313" key="4">
    <source>
        <dbReference type="Proteomes" id="UP000640052"/>
    </source>
</evidence>